<sequence>MASSKKLLETFGNVRDMQIELYQNLKFLAGFKESNLKSSNVVDLTAECLNISQQLVLNSGKIGMPEPLIASNANLDPLTDAQKQALIAIQETNEFLTSTDEASKAVCNQANQEYRRVRSHSEETFEVLDVKDNK</sequence>
<comment type="caution">
    <text evidence="1">The sequence shown here is derived from an EMBL/GenBank/DDBJ whole genome shotgun (WGS) entry which is preliminary data.</text>
</comment>
<dbReference type="OrthoDB" id="5959043at2759"/>
<name>A0A9J6BUE2_POLVA</name>
<dbReference type="AlphaFoldDB" id="A0A9J6BUE2"/>
<evidence type="ECO:0000313" key="1">
    <source>
        <dbReference type="EMBL" id="KAG5673346.1"/>
    </source>
</evidence>
<evidence type="ECO:0000313" key="2">
    <source>
        <dbReference type="Proteomes" id="UP001107558"/>
    </source>
</evidence>
<gene>
    <name evidence="1" type="ORF">PVAND_003404</name>
</gene>
<dbReference type="Proteomes" id="UP001107558">
    <property type="component" value="Chromosome 3"/>
</dbReference>
<keyword evidence="2" id="KW-1185">Reference proteome</keyword>
<dbReference type="EMBL" id="JADBJN010000003">
    <property type="protein sequence ID" value="KAG5673346.1"/>
    <property type="molecule type" value="Genomic_DNA"/>
</dbReference>
<accession>A0A9J6BUE2</accession>
<organism evidence="1 2">
    <name type="scientific">Polypedilum vanderplanki</name>
    <name type="common">Sleeping chironomid midge</name>
    <dbReference type="NCBI Taxonomy" id="319348"/>
    <lineage>
        <taxon>Eukaryota</taxon>
        <taxon>Metazoa</taxon>
        <taxon>Ecdysozoa</taxon>
        <taxon>Arthropoda</taxon>
        <taxon>Hexapoda</taxon>
        <taxon>Insecta</taxon>
        <taxon>Pterygota</taxon>
        <taxon>Neoptera</taxon>
        <taxon>Endopterygota</taxon>
        <taxon>Diptera</taxon>
        <taxon>Nematocera</taxon>
        <taxon>Chironomoidea</taxon>
        <taxon>Chironomidae</taxon>
        <taxon>Chironominae</taxon>
        <taxon>Polypedilum</taxon>
        <taxon>Polypedilum</taxon>
    </lineage>
</organism>
<proteinExistence type="predicted"/>
<reference evidence="1" key="1">
    <citation type="submission" date="2021-03" db="EMBL/GenBank/DDBJ databases">
        <title>Chromosome level genome of the anhydrobiotic midge Polypedilum vanderplanki.</title>
        <authorList>
            <person name="Yoshida Y."/>
            <person name="Kikawada T."/>
            <person name="Gusev O."/>
        </authorList>
    </citation>
    <scope>NUCLEOTIDE SEQUENCE</scope>
    <source>
        <strain evidence="1">NIAS01</strain>
        <tissue evidence="1">Whole body or cell culture</tissue>
    </source>
</reference>
<protein>
    <submittedName>
        <fullName evidence="1">Uncharacterized protein</fullName>
    </submittedName>
</protein>